<protein>
    <submittedName>
        <fullName evidence="1">Uncharacterized protein</fullName>
    </submittedName>
</protein>
<dbReference type="STRING" id="4538.I1PTG3"/>
<dbReference type="Proteomes" id="UP000007306">
    <property type="component" value="Chromosome 5"/>
</dbReference>
<dbReference type="HOGENOM" id="CLU_1809159_0_0_1"/>
<organism evidence="1 2">
    <name type="scientific">Oryza glaberrima</name>
    <name type="common">African rice</name>
    <dbReference type="NCBI Taxonomy" id="4538"/>
    <lineage>
        <taxon>Eukaryota</taxon>
        <taxon>Viridiplantae</taxon>
        <taxon>Streptophyta</taxon>
        <taxon>Embryophyta</taxon>
        <taxon>Tracheophyta</taxon>
        <taxon>Spermatophyta</taxon>
        <taxon>Magnoliopsida</taxon>
        <taxon>Liliopsida</taxon>
        <taxon>Poales</taxon>
        <taxon>Poaceae</taxon>
        <taxon>BOP clade</taxon>
        <taxon>Oryzoideae</taxon>
        <taxon>Oryzeae</taxon>
        <taxon>Oryzinae</taxon>
        <taxon>Oryza</taxon>
    </lineage>
</organism>
<dbReference type="AlphaFoldDB" id="I1PTG3"/>
<dbReference type="OMA" id="PARWTND"/>
<accession>I1PTG3</accession>
<keyword evidence="2" id="KW-1185">Reference proteome</keyword>
<dbReference type="EnsemblPlants" id="ORGLA05G0066100.1">
    <property type="protein sequence ID" value="ORGLA05G0066100.1"/>
    <property type="gene ID" value="ORGLA05G0066100"/>
</dbReference>
<evidence type="ECO:0000313" key="1">
    <source>
        <dbReference type="EnsemblPlants" id="ORGLA05G0066100.1"/>
    </source>
</evidence>
<name>I1PTG3_ORYGL</name>
<sequence>MALFSLDADEEDASRRLRVLHIVETAGVFDMVVPLLEQADAHGRLVLWRLEQEDGSDKGAVCSCICISRRCDMGTRRVLVTQGWGRWVRAARPERRVRAGGDECPRRQRGNSDSFVHFDGSRRHVQEGTQRLAAHAGRTDKLLPARWTCMDRLTDATLDGRSCTE</sequence>
<evidence type="ECO:0000313" key="2">
    <source>
        <dbReference type="Proteomes" id="UP000007306"/>
    </source>
</evidence>
<reference evidence="1 2" key="2">
    <citation type="submission" date="2018-04" db="EMBL/GenBank/DDBJ databases">
        <title>OglaRS2 (Oryza glaberrima Reference Sequence Version 2).</title>
        <authorList>
            <person name="Zhang J."/>
            <person name="Kudrna D."/>
            <person name="Lee S."/>
            <person name="Talag J."/>
            <person name="Rajasekar S."/>
            <person name="Wing R.A."/>
        </authorList>
    </citation>
    <scope>NUCLEOTIDE SEQUENCE [LARGE SCALE GENOMIC DNA]</scope>
    <source>
        <strain evidence="1 2">cv. IRGC 96717</strain>
    </source>
</reference>
<dbReference type="Gramene" id="ORGLA05G0066100.1">
    <property type="protein sequence ID" value="ORGLA05G0066100.1"/>
    <property type="gene ID" value="ORGLA05G0066100"/>
</dbReference>
<proteinExistence type="predicted"/>
<reference evidence="1" key="1">
    <citation type="submission" date="2015-06" db="UniProtKB">
        <authorList>
            <consortium name="EnsemblPlants"/>
        </authorList>
    </citation>
    <scope>IDENTIFICATION</scope>
</reference>